<name>G0QRX2_ICHMU</name>
<protein>
    <recommendedName>
        <fullName evidence="9">Histone acetyltransferase</fullName>
    </recommendedName>
</protein>
<dbReference type="GeneID" id="14908154"/>
<feature type="domain" description="Bromo" evidence="5">
    <location>
        <begin position="9"/>
        <end position="79"/>
    </location>
</feature>
<keyword evidence="8" id="KW-1185">Reference proteome</keyword>
<dbReference type="PROSITE" id="PS50014">
    <property type="entry name" value="BROMODOMAIN_2"/>
    <property type="match status" value="1"/>
</dbReference>
<proteinExistence type="predicted"/>
<evidence type="ECO:0000259" key="5">
    <source>
        <dbReference type="PROSITE" id="PS50014"/>
    </source>
</evidence>
<organism evidence="7 8">
    <name type="scientific">Ichthyophthirius multifiliis</name>
    <name type="common">White spot disease agent</name>
    <name type="synonym">Ich</name>
    <dbReference type="NCBI Taxonomy" id="5932"/>
    <lineage>
        <taxon>Eukaryota</taxon>
        <taxon>Sar</taxon>
        <taxon>Alveolata</taxon>
        <taxon>Ciliophora</taxon>
        <taxon>Intramacronucleata</taxon>
        <taxon>Oligohymenophorea</taxon>
        <taxon>Hymenostomatida</taxon>
        <taxon>Ophryoglenina</taxon>
        <taxon>Ichthyophthirius</taxon>
    </lineage>
</organism>
<dbReference type="InterPro" id="IPR027353">
    <property type="entry name" value="NET_dom"/>
</dbReference>
<dbReference type="PROSITE" id="PS00633">
    <property type="entry name" value="BROMODOMAIN_1"/>
    <property type="match status" value="1"/>
</dbReference>
<dbReference type="InParanoid" id="G0QRX2"/>
<dbReference type="OrthoDB" id="313135at2759"/>
<dbReference type="SUPFAM" id="SSF47370">
    <property type="entry name" value="Bromodomain"/>
    <property type="match status" value="1"/>
</dbReference>
<dbReference type="Gene3D" id="1.20.1270.220">
    <property type="match status" value="1"/>
</dbReference>
<dbReference type="EMBL" id="GL983803">
    <property type="protein sequence ID" value="EGR32002.1"/>
    <property type="molecule type" value="Genomic_DNA"/>
</dbReference>
<evidence type="ECO:0008006" key="9">
    <source>
        <dbReference type="Google" id="ProtNLM"/>
    </source>
</evidence>
<dbReference type="STRING" id="857967.G0QRX2"/>
<feature type="domain" description="NET" evidence="6">
    <location>
        <begin position="134"/>
        <end position="214"/>
    </location>
</feature>
<evidence type="ECO:0000256" key="4">
    <source>
        <dbReference type="PROSITE-ProRule" id="PRU00035"/>
    </source>
</evidence>
<evidence type="ECO:0000313" key="8">
    <source>
        <dbReference type="Proteomes" id="UP000008983"/>
    </source>
</evidence>
<dbReference type="InterPro" id="IPR018359">
    <property type="entry name" value="Bromodomain_CS"/>
</dbReference>
<dbReference type="Gene3D" id="1.20.920.10">
    <property type="entry name" value="Bromodomain-like"/>
    <property type="match status" value="1"/>
</dbReference>
<dbReference type="SMART" id="SM00297">
    <property type="entry name" value="BROMO"/>
    <property type="match status" value="1"/>
</dbReference>
<dbReference type="InterPro" id="IPR001487">
    <property type="entry name" value="Bromodomain"/>
</dbReference>
<evidence type="ECO:0000256" key="2">
    <source>
        <dbReference type="ARBA" id="ARBA00023117"/>
    </source>
</evidence>
<dbReference type="InterPro" id="IPR036427">
    <property type="entry name" value="Bromodomain-like_sf"/>
</dbReference>
<reference evidence="7 8" key="1">
    <citation type="submission" date="2011-07" db="EMBL/GenBank/DDBJ databases">
        <authorList>
            <person name="Coyne R."/>
            <person name="Brami D."/>
            <person name="Johnson J."/>
            <person name="Hostetler J."/>
            <person name="Hannick L."/>
            <person name="Clark T."/>
            <person name="Cassidy-Hanley D."/>
            <person name="Inman J."/>
        </authorList>
    </citation>
    <scope>NUCLEOTIDE SEQUENCE [LARGE SCALE GENOMIC DNA]</scope>
    <source>
        <strain evidence="7 8">G5</strain>
    </source>
</reference>
<evidence type="ECO:0000256" key="1">
    <source>
        <dbReference type="ARBA" id="ARBA00023015"/>
    </source>
</evidence>
<dbReference type="OMA" id="EIQLIWD"/>
<dbReference type="Proteomes" id="UP000008983">
    <property type="component" value="Unassembled WGS sequence"/>
</dbReference>
<keyword evidence="1" id="KW-0805">Transcription regulation</keyword>
<keyword evidence="3" id="KW-0804">Transcription</keyword>
<dbReference type="PRINTS" id="PR00503">
    <property type="entry name" value="BROMODOMAIN"/>
</dbReference>
<dbReference type="AlphaFoldDB" id="G0QRX2"/>
<evidence type="ECO:0000256" key="3">
    <source>
        <dbReference type="ARBA" id="ARBA00023163"/>
    </source>
</evidence>
<dbReference type="RefSeq" id="XP_004035488.1">
    <property type="nucleotide sequence ID" value="XM_004035440.1"/>
</dbReference>
<dbReference type="InterPro" id="IPR038336">
    <property type="entry name" value="NET_sf"/>
</dbReference>
<dbReference type="eggNOG" id="KOG1472">
    <property type="taxonomic scope" value="Eukaryota"/>
</dbReference>
<dbReference type="PANTHER" id="PTHR45926">
    <property type="entry name" value="OSJNBA0053K19.4 PROTEIN"/>
    <property type="match status" value="1"/>
</dbReference>
<dbReference type="PROSITE" id="PS51525">
    <property type="entry name" value="NET"/>
    <property type="match status" value="1"/>
</dbReference>
<dbReference type="Pfam" id="PF17035">
    <property type="entry name" value="BET"/>
    <property type="match status" value="1"/>
</dbReference>
<gene>
    <name evidence="7" type="ORF">IMG5_098280</name>
</gene>
<dbReference type="Pfam" id="PF00439">
    <property type="entry name" value="Bromodomain"/>
    <property type="match status" value="1"/>
</dbReference>
<keyword evidence="2 4" id="KW-0103">Bromodomain</keyword>
<accession>G0QRX2</accession>
<evidence type="ECO:0000259" key="6">
    <source>
        <dbReference type="PROSITE" id="PS51525"/>
    </source>
</evidence>
<evidence type="ECO:0000313" key="7">
    <source>
        <dbReference type="EMBL" id="EGR32002.1"/>
    </source>
</evidence>
<sequence>MLDIIYKLKKNKNSEPFLRPISQQKNPDYYKIIKEPMDIYTVENNVKKCVYANLDEMAIDIYKIFNNAKKYNKEDSDIYKKAQEMEDYFKKKHNKSPLNNDINQLQKKVDKLGKELKEYHSYGGRFFYKENRRLSKQAIMERAMTLEEKQQLSKRITSLPQEYLIGVWEIITDRQFCIADINQLELDLDEITPKQSRRLERYVKVKLACIRQARLKKKKKRIRLQYFIFLFINLKRKNRNKIKIIKKKLFNKKTFIQNNIKQILHISLVFNFLNTNIYIYIL</sequence>